<comment type="caution">
    <text evidence="2">The sequence shown here is derived from an EMBL/GenBank/DDBJ whole genome shotgun (WGS) entry which is preliminary data.</text>
</comment>
<sequence length="230" mass="26311">MTGHQTPSVAQLLQHLITTVDALNQRVDEQDNRISDLEEENQQLRERDAEQDERINDLEEATDEQSEEIHLLRREAQELRKELATYREENEKDKASIRQRVNEIEEDQSNSDSDSAHNEDLTPIERISLLGAEDTGLHVTQSVERAVTIYENFDQWAHRTPKGLVLKDGLRTLLQTARDETLAWKQVNRAANALEELSKGAIEFKKHRRHGNILVKEDDPTGCQSSSALG</sequence>
<organism evidence="2 3">
    <name type="scientific">Saliphagus infecundisoli</name>
    <dbReference type="NCBI Taxonomy" id="1849069"/>
    <lineage>
        <taxon>Archaea</taxon>
        <taxon>Methanobacteriati</taxon>
        <taxon>Methanobacteriota</taxon>
        <taxon>Stenosarchaea group</taxon>
        <taxon>Halobacteria</taxon>
        <taxon>Halobacteriales</taxon>
        <taxon>Natrialbaceae</taxon>
        <taxon>Saliphagus</taxon>
    </lineage>
</organism>
<dbReference type="AlphaFoldDB" id="A0ABD5QNH2"/>
<proteinExistence type="predicted"/>
<dbReference type="Proteomes" id="UP001595925">
    <property type="component" value="Unassembled WGS sequence"/>
</dbReference>
<accession>A0ABD5QNH2</accession>
<reference evidence="2 3" key="1">
    <citation type="journal article" date="2019" name="Int. J. Syst. Evol. Microbiol.">
        <title>The Global Catalogue of Microorganisms (GCM) 10K type strain sequencing project: providing services to taxonomists for standard genome sequencing and annotation.</title>
        <authorList>
            <consortium name="The Broad Institute Genomics Platform"/>
            <consortium name="The Broad Institute Genome Sequencing Center for Infectious Disease"/>
            <person name="Wu L."/>
            <person name="Ma J."/>
        </authorList>
    </citation>
    <scope>NUCLEOTIDE SEQUENCE [LARGE SCALE GENOMIC DNA]</scope>
    <source>
        <strain evidence="2 3">CGMCC 1.15824</strain>
    </source>
</reference>
<evidence type="ECO:0000313" key="2">
    <source>
        <dbReference type="EMBL" id="MFC4990592.1"/>
    </source>
</evidence>
<feature type="coiled-coil region" evidence="1">
    <location>
        <begin position="13"/>
        <end position="107"/>
    </location>
</feature>
<gene>
    <name evidence="2" type="ORF">ACFPFO_23170</name>
</gene>
<evidence type="ECO:0000256" key="1">
    <source>
        <dbReference type="SAM" id="Coils"/>
    </source>
</evidence>
<dbReference type="RefSeq" id="WP_224830314.1">
    <property type="nucleotide sequence ID" value="NZ_JAIVEF010000049.1"/>
</dbReference>
<keyword evidence="1" id="KW-0175">Coiled coil</keyword>
<name>A0ABD5QNH2_9EURY</name>
<evidence type="ECO:0000313" key="3">
    <source>
        <dbReference type="Proteomes" id="UP001595925"/>
    </source>
</evidence>
<dbReference type="EMBL" id="JBHSJG010000080">
    <property type="protein sequence ID" value="MFC4990592.1"/>
    <property type="molecule type" value="Genomic_DNA"/>
</dbReference>
<keyword evidence="3" id="KW-1185">Reference proteome</keyword>
<protein>
    <submittedName>
        <fullName evidence="2">Uncharacterized protein</fullName>
    </submittedName>
</protein>